<protein>
    <submittedName>
        <fullName evidence="1">Uncharacterized protein</fullName>
    </submittedName>
</protein>
<comment type="caution">
    <text evidence="1">The sequence shown here is derived from an EMBL/GenBank/DDBJ whole genome shotgun (WGS) entry which is preliminary data.</text>
</comment>
<gene>
    <name evidence="1" type="ORF">S03H2_37218</name>
</gene>
<dbReference type="EMBL" id="BARU01022887">
    <property type="protein sequence ID" value="GAH47914.1"/>
    <property type="molecule type" value="Genomic_DNA"/>
</dbReference>
<proteinExistence type="predicted"/>
<organism evidence="1">
    <name type="scientific">marine sediment metagenome</name>
    <dbReference type="NCBI Taxonomy" id="412755"/>
    <lineage>
        <taxon>unclassified sequences</taxon>
        <taxon>metagenomes</taxon>
        <taxon>ecological metagenomes</taxon>
    </lineage>
</organism>
<sequence length="164" mass="18533">MAYVTNPFQNLELEIPEAYRDEVDRFCQTQPGGGARPSPDDSPFERQIDIWFMAACIGVRKGKRTKVVKSKSHRFAYGELLSRDPYRIECLELLAVSYTDDPWILERPSEIMDLANELAATGLAEIIDMLKDGSAKPIWNLTDNLTEGFQDVLKYDRSANQVGG</sequence>
<name>X1H221_9ZZZZ</name>
<dbReference type="AlphaFoldDB" id="X1H221"/>
<reference evidence="1" key="1">
    <citation type="journal article" date="2014" name="Front. Microbiol.">
        <title>High frequency of phylogenetically diverse reductive dehalogenase-homologous genes in deep subseafloor sedimentary metagenomes.</title>
        <authorList>
            <person name="Kawai M."/>
            <person name="Futagami T."/>
            <person name="Toyoda A."/>
            <person name="Takaki Y."/>
            <person name="Nishi S."/>
            <person name="Hori S."/>
            <person name="Arai W."/>
            <person name="Tsubouchi T."/>
            <person name="Morono Y."/>
            <person name="Uchiyama I."/>
            <person name="Ito T."/>
            <person name="Fujiyama A."/>
            <person name="Inagaki F."/>
            <person name="Takami H."/>
        </authorList>
    </citation>
    <scope>NUCLEOTIDE SEQUENCE</scope>
    <source>
        <strain evidence="1">Expedition CK06-06</strain>
    </source>
</reference>
<accession>X1H221</accession>
<evidence type="ECO:0000313" key="1">
    <source>
        <dbReference type="EMBL" id="GAH47914.1"/>
    </source>
</evidence>